<dbReference type="SUPFAM" id="SSF47616">
    <property type="entry name" value="GST C-terminal domain-like"/>
    <property type="match status" value="1"/>
</dbReference>
<reference evidence="3 4" key="1">
    <citation type="submission" date="2021-08" db="EMBL/GenBank/DDBJ databases">
        <title>Comparative Genomics Analysis of the Genus Qipengyuania Reveals Extensive Genetic Diversity and Metabolic Versatility, Including the Description of Fifteen Novel Species.</title>
        <authorList>
            <person name="Liu Y."/>
        </authorList>
    </citation>
    <scope>NUCLEOTIDE SEQUENCE [LARGE SCALE GENOMIC DNA]</scope>
    <source>
        <strain evidence="3 4">YG27</strain>
    </source>
</reference>
<dbReference type="Gene3D" id="3.40.30.10">
    <property type="entry name" value="Glutaredoxin"/>
    <property type="match status" value="1"/>
</dbReference>
<sequence>MADSDDILIIGSFVSPYVRKVLACLALKRLAYTIDPITPFYGNDDFTRLSPLRRIPVLVQGDLALSDSSVICAWLDEAHPDTHPLLPASPADRARARWLEEFADTRMGDVFIWGLFYQKVVHPLVWKQPGDEARIAATLETDMPMVLDYLEGELPEDGFLFGDIGLADVAVASFFPNARYAGFEVDAARWPRTAGFVARCLAHECFAATNRWEAAQLSTNPAGRRAALEQAGAPLSATSYALKEPRQGVMTL</sequence>
<organism evidence="3 4">
    <name type="scientific">Qipengyuania mesophila</name>
    <dbReference type="NCBI Taxonomy" id="2867246"/>
    <lineage>
        <taxon>Bacteria</taxon>
        <taxon>Pseudomonadati</taxon>
        <taxon>Pseudomonadota</taxon>
        <taxon>Alphaproteobacteria</taxon>
        <taxon>Sphingomonadales</taxon>
        <taxon>Erythrobacteraceae</taxon>
        <taxon>Qipengyuania</taxon>
    </lineage>
</organism>
<dbReference type="InterPro" id="IPR036282">
    <property type="entry name" value="Glutathione-S-Trfase_C_sf"/>
</dbReference>
<dbReference type="InterPro" id="IPR004045">
    <property type="entry name" value="Glutathione_S-Trfase_N"/>
</dbReference>
<dbReference type="PROSITE" id="PS50404">
    <property type="entry name" value="GST_NTER"/>
    <property type="match status" value="1"/>
</dbReference>
<dbReference type="EMBL" id="JAIGNU010000001">
    <property type="protein sequence ID" value="MBX7500806.1"/>
    <property type="molecule type" value="Genomic_DNA"/>
</dbReference>
<dbReference type="SFLD" id="SFLDS00019">
    <property type="entry name" value="Glutathione_Transferase_(cytos"/>
    <property type="match status" value="1"/>
</dbReference>
<accession>A0ABS7JT54</accession>
<dbReference type="InterPro" id="IPR036249">
    <property type="entry name" value="Thioredoxin-like_sf"/>
</dbReference>
<protein>
    <submittedName>
        <fullName evidence="3">Glutathione S-transferase family protein</fullName>
    </submittedName>
</protein>
<dbReference type="PROSITE" id="PS50405">
    <property type="entry name" value="GST_CTER"/>
    <property type="match status" value="1"/>
</dbReference>
<name>A0ABS7JT54_9SPHN</name>
<dbReference type="Pfam" id="PF13410">
    <property type="entry name" value="GST_C_2"/>
    <property type="match status" value="1"/>
</dbReference>
<dbReference type="Proteomes" id="UP000782554">
    <property type="component" value="Unassembled WGS sequence"/>
</dbReference>
<evidence type="ECO:0000259" key="1">
    <source>
        <dbReference type="PROSITE" id="PS50404"/>
    </source>
</evidence>
<dbReference type="SUPFAM" id="SSF52833">
    <property type="entry name" value="Thioredoxin-like"/>
    <property type="match status" value="1"/>
</dbReference>
<keyword evidence="4" id="KW-1185">Reference proteome</keyword>
<comment type="caution">
    <text evidence="3">The sequence shown here is derived from an EMBL/GenBank/DDBJ whole genome shotgun (WGS) entry which is preliminary data.</text>
</comment>
<dbReference type="RefSeq" id="WP_221601471.1">
    <property type="nucleotide sequence ID" value="NZ_JAIGNU010000001.1"/>
</dbReference>
<dbReference type="InterPro" id="IPR040079">
    <property type="entry name" value="Glutathione_S-Trfase"/>
</dbReference>
<dbReference type="CDD" id="cd00570">
    <property type="entry name" value="GST_N_family"/>
    <property type="match status" value="1"/>
</dbReference>
<evidence type="ECO:0000259" key="2">
    <source>
        <dbReference type="PROSITE" id="PS50405"/>
    </source>
</evidence>
<feature type="domain" description="GST N-terminal" evidence="1">
    <location>
        <begin position="5"/>
        <end position="83"/>
    </location>
</feature>
<dbReference type="PANTHER" id="PTHR42673">
    <property type="entry name" value="MALEYLACETOACETATE ISOMERASE"/>
    <property type="match status" value="1"/>
</dbReference>
<dbReference type="InterPro" id="IPR010987">
    <property type="entry name" value="Glutathione-S-Trfase_C-like"/>
</dbReference>
<dbReference type="SFLD" id="SFLDG00358">
    <property type="entry name" value="Main_(cytGST)"/>
    <property type="match status" value="1"/>
</dbReference>
<evidence type="ECO:0000313" key="4">
    <source>
        <dbReference type="Proteomes" id="UP000782554"/>
    </source>
</evidence>
<feature type="domain" description="GST C-terminal" evidence="2">
    <location>
        <begin position="89"/>
        <end position="221"/>
    </location>
</feature>
<dbReference type="Gene3D" id="1.20.1050.10">
    <property type="match status" value="1"/>
</dbReference>
<dbReference type="Pfam" id="PF13417">
    <property type="entry name" value="GST_N_3"/>
    <property type="match status" value="1"/>
</dbReference>
<dbReference type="CDD" id="cd00299">
    <property type="entry name" value="GST_C_family"/>
    <property type="match status" value="1"/>
</dbReference>
<evidence type="ECO:0000313" key="3">
    <source>
        <dbReference type="EMBL" id="MBX7500806.1"/>
    </source>
</evidence>
<dbReference type="PANTHER" id="PTHR42673:SF21">
    <property type="entry name" value="GLUTATHIONE S-TRANSFERASE YFCF"/>
    <property type="match status" value="1"/>
</dbReference>
<proteinExistence type="predicted"/>
<gene>
    <name evidence="3" type="ORF">K3181_05070</name>
</gene>